<dbReference type="AlphaFoldDB" id="A0A9P7ZI30"/>
<dbReference type="Proteomes" id="UP000887229">
    <property type="component" value="Unassembled WGS sequence"/>
</dbReference>
<protein>
    <submittedName>
        <fullName evidence="2">Nucleoside phosphorylase domain-containing protein</fullName>
    </submittedName>
</protein>
<gene>
    <name evidence="2" type="ORF">F5Z01DRAFT_682999</name>
</gene>
<dbReference type="GeneID" id="70296710"/>
<dbReference type="RefSeq" id="XP_046115884.1">
    <property type="nucleotide sequence ID" value="XM_046265807.1"/>
</dbReference>
<dbReference type="PANTHER" id="PTHR46082:SF11">
    <property type="entry name" value="AAA+ ATPASE DOMAIN-CONTAINING PROTEIN-RELATED"/>
    <property type="match status" value="1"/>
</dbReference>
<evidence type="ECO:0000313" key="3">
    <source>
        <dbReference type="Proteomes" id="UP000887229"/>
    </source>
</evidence>
<feature type="domain" description="Nucleoside phosphorylase" evidence="1">
    <location>
        <begin position="14"/>
        <end position="295"/>
    </location>
</feature>
<dbReference type="Gene3D" id="3.40.50.1580">
    <property type="entry name" value="Nucleoside phosphorylase domain"/>
    <property type="match status" value="1"/>
</dbReference>
<dbReference type="InterPro" id="IPR053137">
    <property type="entry name" value="NLR-like"/>
</dbReference>
<name>A0A9P7ZI30_9HYPO</name>
<evidence type="ECO:0000259" key="1">
    <source>
        <dbReference type="Pfam" id="PF01048"/>
    </source>
</evidence>
<dbReference type="PANTHER" id="PTHR46082">
    <property type="entry name" value="ATP/GTP-BINDING PROTEIN-RELATED"/>
    <property type="match status" value="1"/>
</dbReference>
<dbReference type="GO" id="GO:0009116">
    <property type="term" value="P:nucleoside metabolic process"/>
    <property type="evidence" value="ECO:0007669"/>
    <property type="project" value="InterPro"/>
</dbReference>
<accession>A0A9P7ZI30</accession>
<evidence type="ECO:0000313" key="2">
    <source>
        <dbReference type="EMBL" id="KAG9251960.1"/>
    </source>
</evidence>
<dbReference type="SUPFAM" id="SSF53167">
    <property type="entry name" value="Purine and uridine phosphorylases"/>
    <property type="match status" value="1"/>
</dbReference>
<keyword evidence="3" id="KW-1185">Reference proteome</keyword>
<organism evidence="2 3">
    <name type="scientific">Emericellopsis atlantica</name>
    <dbReference type="NCBI Taxonomy" id="2614577"/>
    <lineage>
        <taxon>Eukaryota</taxon>
        <taxon>Fungi</taxon>
        <taxon>Dikarya</taxon>
        <taxon>Ascomycota</taxon>
        <taxon>Pezizomycotina</taxon>
        <taxon>Sordariomycetes</taxon>
        <taxon>Hypocreomycetidae</taxon>
        <taxon>Hypocreales</taxon>
        <taxon>Bionectriaceae</taxon>
        <taxon>Emericellopsis</taxon>
    </lineage>
</organism>
<proteinExistence type="predicted"/>
<dbReference type="InterPro" id="IPR035994">
    <property type="entry name" value="Nucleoside_phosphorylase_sf"/>
</dbReference>
<comment type="caution">
    <text evidence="2">The sequence shown here is derived from an EMBL/GenBank/DDBJ whole genome shotgun (WGS) entry which is preliminary data.</text>
</comment>
<reference evidence="2" key="1">
    <citation type="journal article" date="2021" name="IMA Fungus">
        <title>Genomic characterization of three marine fungi, including Emericellopsis atlantica sp. nov. with signatures of a generalist lifestyle and marine biomass degradation.</title>
        <authorList>
            <person name="Hagestad O.C."/>
            <person name="Hou L."/>
            <person name="Andersen J.H."/>
            <person name="Hansen E.H."/>
            <person name="Altermark B."/>
            <person name="Li C."/>
            <person name="Kuhnert E."/>
            <person name="Cox R.J."/>
            <person name="Crous P.W."/>
            <person name="Spatafora J.W."/>
            <person name="Lail K."/>
            <person name="Amirebrahimi M."/>
            <person name="Lipzen A."/>
            <person name="Pangilinan J."/>
            <person name="Andreopoulos W."/>
            <person name="Hayes R.D."/>
            <person name="Ng V."/>
            <person name="Grigoriev I.V."/>
            <person name="Jackson S.A."/>
            <person name="Sutton T.D.S."/>
            <person name="Dobson A.D.W."/>
            <person name="Rama T."/>
        </authorList>
    </citation>
    <scope>NUCLEOTIDE SEQUENCE</scope>
    <source>
        <strain evidence="2">TS7</strain>
    </source>
</reference>
<sequence length="353" mass="38332">MSQRSEARSPSNYTVGIICAMSFEMSAIRYMLDNEHEMRPIEDVDSTIYTLGDVHGLNIVLGCLSGQQGKGAAAVVAANMSRTFPHIKWRLLVGIGGGVPSDKHDIRLGDVVVSMPEGQHGGVVQYDLGKSSGAGFQLKGFLQLPPALLRSAVERMESDHLVRDSRILEFIDTMEPRDVVDTLFQDDFSHGDAVSSSAAHDPPQIVTRSPREFEGPYIHYGLIASGDSVLKSASKRKELVGALGDVLCFEMEAAGLMSEYPCLVIRGVSDYADSHKNDAWHKYAAATAAACTKEVLSYLRVKDVAAMLEMPDADAATMEWHHQQQPHANVFHGKGFQHTGTGNFSIGGDSNIL</sequence>
<dbReference type="InterPro" id="IPR000845">
    <property type="entry name" value="Nucleoside_phosphorylase_d"/>
</dbReference>
<dbReference type="Pfam" id="PF01048">
    <property type="entry name" value="PNP_UDP_1"/>
    <property type="match status" value="1"/>
</dbReference>
<dbReference type="OrthoDB" id="1577640at2759"/>
<dbReference type="EMBL" id="MU251265">
    <property type="protein sequence ID" value="KAG9251960.1"/>
    <property type="molecule type" value="Genomic_DNA"/>
</dbReference>
<dbReference type="GO" id="GO:0003824">
    <property type="term" value="F:catalytic activity"/>
    <property type="evidence" value="ECO:0007669"/>
    <property type="project" value="InterPro"/>
</dbReference>